<evidence type="ECO:0000313" key="2">
    <source>
        <dbReference type="EMBL" id="EGF55997.1"/>
    </source>
</evidence>
<keyword evidence="1" id="KW-0472">Membrane</keyword>
<accession>F3PUQ4</accession>
<name>F3PUQ4_9BACE</name>
<dbReference type="HOGENOM" id="CLU_646647_0_0_10"/>
<dbReference type="EMBL" id="AFBN01000047">
    <property type="protein sequence ID" value="EGF55997.1"/>
    <property type="molecule type" value="Genomic_DNA"/>
</dbReference>
<comment type="caution">
    <text evidence="2">The sequence shown here is derived from an EMBL/GenBank/DDBJ whole genome shotgun (WGS) entry which is preliminary data.</text>
</comment>
<dbReference type="Proteomes" id="UP000003416">
    <property type="component" value="Unassembled WGS sequence"/>
</dbReference>
<organism evidence="2 3">
    <name type="scientific">Bacteroides fluxus YIT 12057</name>
    <dbReference type="NCBI Taxonomy" id="763034"/>
    <lineage>
        <taxon>Bacteria</taxon>
        <taxon>Pseudomonadati</taxon>
        <taxon>Bacteroidota</taxon>
        <taxon>Bacteroidia</taxon>
        <taxon>Bacteroidales</taxon>
        <taxon>Bacteroidaceae</taxon>
        <taxon>Bacteroides</taxon>
    </lineage>
</organism>
<sequence>MKYTHVDIMKLNAIKFSACRDLVHSPRSLASCYVSFFIHFLYKMVSFRWKLPDFKELLFVAPTLNNKKALGPICDNFSNDSYTMLDDFGKQLPYSKIYFHSMLHLIDFHKEYQKVHQQDRPLVRYFFYDFILAYGIYITIDQLLKKNSRLKVIVFANDHILVNRCLIELAASYHIKTLYTQHASVNGNFPSLLFSYSFLDGLDSFEKYRLIGHIMGKVFLSGNPRFDIINNLKKGDEKAIGIAVNELDNIDILKNLCAYLSDNLNERIIIRPHPSMEQMPVWNDLAKAGYVISYPTKENSFEFVAKLRLLVANESGIHLDANLMKTPSVLYNFSTNPVMDWYSYIKNELMPVCSTKEDLLKCIQIGGKINAEKIRYYNAAFDTSYEGKVSTVISGFIKGMLQDNEMECITGIFMNHEDGYYSYM</sequence>
<gene>
    <name evidence="2" type="ORF">HMPREF9446_02399</name>
</gene>
<dbReference type="Gene3D" id="3.40.50.12580">
    <property type="match status" value="1"/>
</dbReference>
<dbReference type="RefSeq" id="WP_009125654.1">
    <property type="nucleotide sequence ID" value="NZ_GL882644.1"/>
</dbReference>
<dbReference type="SUPFAM" id="SSF53756">
    <property type="entry name" value="UDP-Glycosyltransferase/glycogen phosphorylase"/>
    <property type="match status" value="1"/>
</dbReference>
<dbReference type="GeneID" id="86049925"/>
<keyword evidence="1" id="KW-0812">Transmembrane</keyword>
<evidence type="ECO:0000256" key="1">
    <source>
        <dbReference type="SAM" id="Phobius"/>
    </source>
</evidence>
<keyword evidence="1" id="KW-1133">Transmembrane helix</keyword>
<proteinExistence type="predicted"/>
<keyword evidence="3" id="KW-1185">Reference proteome</keyword>
<protein>
    <recommendedName>
        <fullName evidence="4">CDP-glycerol:poly(Glycerophosphate) glycerophosphotransferase</fullName>
    </recommendedName>
</protein>
<dbReference type="AlphaFoldDB" id="F3PUQ4"/>
<evidence type="ECO:0008006" key="4">
    <source>
        <dbReference type="Google" id="ProtNLM"/>
    </source>
</evidence>
<evidence type="ECO:0000313" key="3">
    <source>
        <dbReference type="Proteomes" id="UP000003416"/>
    </source>
</evidence>
<dbReference type="eggNOG" id="ENOG502ZH8Q">
    <property type="taxonomic scope" value="Bacteria"/>
</dbReference>
<feature type="transmembrane region" description="Helical" evidence="1">
    <location>
        <begin position="122"/>
        <end position="140"/>
    </location>
</feature>
<reference evidence="2 3" key="1">
    <citation type="submission" date="2011-02" db="EMBL/GenBank/DDBJ databases">
        <authorList>
            <person name="Weinstock G."/>
            <person name="Sodergren E."/>
            <person name="Clifton S."/>
            <person name="Fulton L."/>
            <person name="Fulton B."/>
            <person name="Courtney L."/>
            <person name="Fronick C."/>
            <person name="Harrison M."/>
            <person name="Strong C."/>
            <person name="Farmer C."/>
            <person name="Delahaunty K."/>
            <person name="Markovic C."/>
            <person name="Hall O."/>
            <person name="Minx P."/>
            <person name="Tomlinson C."/>
            <person name="Mitreva M."/>
            <person name="Hou S."/>
            <person name="Chen J."/>
            <person name="Wollam A."/>
            <person name="Pepin K.H."/>
            <person name="Johnson M."/>
            <person name="Bhonagiri V."/>
            <person name="Zhang X."/>
            <person name="Suruliraj S."/>
            <person name="Warren W."/>
            <person name="Chinwalla A."/>
            <person name="Mardis E.R."/>
            <person name="Wilson R.K."/>
        </authorList>
    </citation>
    <scope>NUCLEOTIDE SEQUENCE [LARGE SCALE GENOMIC DNA]</scope>
    <source>
        <strain evidence="2 3">YIT 12057</strain>
    </source>
</reference>
<dbReference type="STRING" id="763034.HMPREF9446_02399"/>
<dbReference type="InterPro" id="IPR043148">
    <property type="entry name" value="TagF_C"/>
</dbReference>